<feature type="transmembrane region" description="Helical" evidence="7">
    <location>
        <begin position="84"/>
        <end position="100"/>
    </location>
</feature>
<keyword evidence="9" id="KW-0012">Acyltransferase</keyword>
<evidence type="ECO:0000313" key="10">
    <source>
        <dbReference type="Proteomes" id="UP000076865"/>
    </source>
</evidence>
<comment type="subcellular location">
    <subcellularLocation>
        <location evidence="1">Cell membrane</location>
        <topology evidence="1">Multi-pass membrane protein</topology>
    </subcellularLocation>
</comment>
<dbReference type="GO" id="GO:0016413">
    <property type="term" value="F:O-acetyltransferase activity"/>
    <property type="evidence" value="ECO:0007669"/>
    <property type="project" value="TreeGrafter"/>
</dbReference>
<feature type="transmembrane region" description="Helical" evidence="7">
    <location>
        <begin position="281"/>
        <end position="301"/>
    </location>
</feature>
<comment type="similarity">
    <text evidence="2">Belongs to the acyltransferase 3 family.</text>
</comment>
<feature type="transmembrane region" description="Helical" evidence="7">
    <location>
        <begin position="120"/>
        <end position="141"/>
    </location>
</feature>
<evidence type="ECO:0000256" key="7">
    <source>
        <dbReference type="SAM" id="Phobius"/>
    </source>
</evidence>
<protein>
    <submittedName>
        <fullName evidence="9">Acyltransferase family protein</fullName>
    </submittedName>
</protein>
<gene>
    <name evidence="9" type="ORF">GFC30_2155</name>
</gene>
<keyword evidence="9" id="KW-0808">Transferase</keyword>
<dbReference type="Proteomes" id="UP000076865">
    <property type="component" value="Chromosome"/>
</dbReference>
<dbReference type="AlphaFoldDB" id="A0A160F5W8"/>
<accession>A0A160F5W8</accession>
<evidence type="ECO:0000256" key="5">
    <source>
        <dbReference type="ARBA" id="ARBA00022989"/>
    </source>
</evidence>
<dbReference type="PANTHER" id="PTHR40074:SF2">
    <property type="entry name" value="O-ACETYLTRANSFERASE WECH"/>
    <property type="match status" value="1"/>
</dbReference>
<name>A0A160F5W8_9BACL</name>
<feature type="transmembrane region" description="Helical" evidence="7">
    <location>
        <begin position="41"/>
        <end position="63"/>
    </location>
</feature>
<reference evidence="9 10" key="1">
    <citation type="journal article" date="2006" name="Syst. Appl. Microbiol.">
        <title>Anoxybacillus amylolyticus sp. nov., a thermophilic amylase producing bacterium isolated from Mount Rittmann (Antarctica).</title>
        <authorList>
            <person name="Poli A."/>
            <person name="Esposito E."/>
            <person name="Lama L."/>
            <person name="Orlando P."/>
            <person name="Nicolaus G."/>
            <person name="de Appolonia F."/>
            <person name="Gambacorta A."/>
            <person name="Nicolaus B."/>
        </authorList>
    </citation>
    <scope>NUCLEOTIDE SEQUENCE [LARGE SCALE GENOMIC DNA]</scope>
    <source>
        <strain evidence="9 10">DSM 15939</strain>
    </source>
</reference>
<keyword evidence="5 7" id="KW-1133">Transmembrane helix</keyword>
<evidence type="ECO:0000256" key="4">
    <source>
        <dbReference type="ARBA" id="ARBA00022692"/>
    </source>
</evidence>
<feature type="transmembrane region" description="Helical" evidence="7">
    <location>
        <begin position="9"/>
        <end position="29"/>
    </location>
</feature>
<feature type="domain" description="Acyltransferase 3" evidence="8">
    <location>
        <begin position="11"/>
        <end position="331"/>
    </location>
</feature>
<keyword evidence="4 7" id="KW-0812">Transmembrane</keyword>
<evidence type="ECO:0000256" key="3">
    <source>
        <dbReference type="ARBA" id="ARBA00022475"/>
    </source>
</evidence>
<keyword evidence="6 7" id="KW-0472">Membrane</keyword>
<dbReference type="GO" id="GO:0009246">
    <property type="term" value="P:enterobacterial common antigen biosynthetic process"/>
    <property type="evidence" value="ECO:0007669"/>
    <property type="project" value="TreeGrafter"/>
</dbReference>
<evidence type="ECO:0000259" key="8">
    <source>
        <dbReference type="Pfam" id="PF01757"/>
    </source>
</evidence>
<feature type="transmembrane region" description="Helical" evidence="7">
    <location>
        <begin position="250"/>
        <end position="269"/>
    </location>
</feature>
<evidence type="ECO:0000256" key="1">
    <source>
        <dbReference type="ARBA" id="ARBA00004651"/>
    </source>
</evidence>
<dbReference type="PANTHER" id="PTHR40074">
    <property type="entry name" value="O-ACETYLTRANSFERASE WECH"/>
    <property type="match status" value="1"/>
</dbReference>
<evidence type="ECO:0000256" key="6">
    <source>
        <dbReference type="ARBA" id="ARBA00023136"/>
    </source>
</evidence>
<evidence type="ECO:0000313" key="9">
    <source>
        <dbReference type="EMBL" id="ANB61938.1"/>
    </source>
</evidence>
<organism evidence="9 10">
    <name type="scientific">Anoxybacteroides amylolyticum</name>
    <dbReference type="NCBI Taxonomy" id="294699"/>
    <lineage>
        <taxon>Bacteria</taxon>
        <taxon>Bacillati</taxon>
        <taxon>Bacillota</taxon>
        <taxon>Bacilli</taxon>
        <taxon>Bacillales</taxon>
        <taxon>Anoxybacillaceae</taxon>
        <taxon>Anoxybacteroides</taxon>
    </lineage>
</organism>
<feature type="transmembrane region" description="Helical" evidence="7">
    <location>
        <begin position="183"/>
        <end position="200"/>
    </location>
</feature>
<proteinExistence type="inferred from homology"/>
<dbReference type="Pfam" id="PF01757">
    <property type="entry name" value="Acyl_transf_3"/>
    <property type="match status" value="1"/>
</dbReference>
<dbReference type="InterPro" id="IPR002656">
    <property type="entry name" value="Acyl_transf_3_dom"/>
</dbReference>
<feature type="transmembrane region" description="Helical" evidence="7">
    <location>
        <begin position="212"/>
        <end position="230"/>
    </location>
</feature>
<dbReference type="EMBL" id="CP015438">
    <property type="protein sequence ID" value="ANB61938.1"/>
    <property type="molecule type" value="Genomic_DNA"/>
</dbReference>
<keyword evidence="10" id="KW-1185">Reference proteome</keyword>
<dbReference type="PATRIC" id="fig|294699.3.peg.2223"/>
<dbReference type="OrthoDB" id="569695at2"/>
<keyword evidence="3" id="KW-1003">Cell membrane</keyword>
<dbReference type="KEGG" id="aamy:GFC30_2155"/>
<evidence type="ECO:0000256" key="2">
    <source>
        <dbReference type="ARBA" id="ARBA00007400"/>
    </source>
</evidence>
<sequence>MNNRQPSELVVMKSLAFLAVVFQSALLYVMNHRTLRPEEAVMVGMLFNFVKFSAPVFVFLAGFHMAQQTIGHYPSYVLQKGKELLLPYGFWAVVYLFLLAKDAGWNEWVKQFLTGDAAPHLWYVVMIFQFHVLAPLFALFFTWLKTKEAWTKALISGAVVYILFLISFEQVSTSSLHYFDRSFFAYFFYFLLGGVAAQTLQKWRKFVLQSIPFNTFLFLALFIFVGYELLTFKTIFSIDLKAATYLKPSMFFYVCSEILLLYALSITIVQTKSPLYTVLRFIHRYTYGAYLGHLFFIYMFAHTLNTAAPLLQGVMLFAVTAFLSVGCCVLLHLSPVSTLAIGHEQKQWEWRVSPLMLLKK</sequence>
<dbReference type="RefSeq" id="WP_066327323.1">
    <property type="nucleotide sequence ID" value="NZ_CP015438.1"/>
</dbReference>
<feature type="transmembrane region" description="Helical" evidence="7">
    <location>
        <begin position="153"/>
        <end position="171"/>
    </location>
</feature>
<dbReference type="GO" id="GO:0005886">
    <property type="term" value="C:plasma membrane"/>
    <property type="evidence" value="ECO:0007669"/>
    <property type="project" value="UniProtKB-SubCell"/>
</dbReference>
<feature type="transmembrane region" description="Helical" evidence="7">
    <location>
        <begin position="313"/>
        <end position="333"/>
    </location>
</feature>